<name>A0ABR7RGZ0_9PROT</name>
<evidence type="ECO:0000256" key="6">
    <source>
        <dbReference type="RuleBase" id="RU363076"/>
    </source>
</evidence>
<dbReference type="Proteomes" id="UP000626026">
    <property type="component" value="Unassembled WGS sequence"/>
</dbReference>
<comment type="caution">
    <text evidence="7">The sequence shown here is derived from an EMBL/GenBank/DDBJ whole genome shotgun (WGS) entry which is preliminary data.</text>
</comment>
<dbReference type="PANTHER" id="PTHR23427">
    <property type="entry name" value="SURFEIT LOCUS PROTEIN"/>
    <property type="match status" value="1"/>
</dbReference>
<sequence length="259" mass="27913">MAMPRPDEARAGEDFRPSSPLKLLVLGILALLAFIGLVALGTWQVERRAWKLDLIARVESRVHAPAVQAPPPSAWAGITAAADEYSHVQAAGTFLYDREVLVQATTRLGPGFWVLTPLRTAQDATILVNRGFVPAEQRDRASRAAAEQPGQTTISGLLRLTEPGGAFLRSNDPAGNRWYSRDVAAIAAAQQLGSVAPYFIDADAAPNPGGLPVGGLTVVAFPNNHLVYIITWYVLALMVAGGAAYVAREEWRGRKARRR</sequence>
<reference evidence="7 8" key="1">
    <citation type="journal article" date="2013" name="Int. J. Syst. Evol. Microbiol.">
        <title>Roseomonas aerophila sp. nov., isolated from air.</title>
        <authorList>
            <person name="Kim S.J."/>
            <person name="Weon H.Y."/>
            <person name="Ahn J.H."/>
            <person name="Hong S.B."/>
            <person name="Seok S.J."/>
            <person name="Whang K.S."/>
            <person name="Kwon S.W."/>
        </authorList>
    </citation>
    <scope>NUCLEOTIDE SEQUENCE [LARGE SCALE GENOMIC DNA]</scope>
    <source>
        <strain evidence="7 8">NBRC 108923</strain>
    </source>
</reference>
<organism evidence="7 8">
    <name type="scientific">Teichococcus aerophilus</name>
    <dbReference type="NCBI Taxonomy" id="1224513"/>
    <lineage>
        <taxon>Bacteria</taxon>
        <taxon>Pseudomonadati</taxon>
        <taxon>Pseudomonadota</taxon>
        <taxon>Alphaproteobacteria</taxon>
        <taxon>Acetobacterales</taxon>
        <taxon>Roseomonadaceae</taxon>
        <taxon>Roseomonas</taxon>
    </lineage>
</organism>
<gene>
    <name evidence="7" type="ORF">IBL26_01970</name>
</gene>
<keyword evidence="5 6" id="KW-0472">Membrane</keyword>
<feature type="transmembrane region" description="Helical" evidence="6">
    <location>
        <begin position="226"/>
        <end position="247"/>
    </location>
</feature>
<evidence type="ECO:0000256" key="3">
    <source>
        <dbReference type="ARBA" id="ARBA00022692"/>
    </source>
</evidence>
<evidence type="ECO:0000256" key="4">
    <source>
        <dbReference type="ARBA" id="ARBA00022989"/>
    </source>
</evidence>
<keyword evidence="4 6" id="KW-1133">Transmembrane helix</keyword>
<keyword evidence="8" id="KW-1185">Reference proteome</keyword>
<dbReference type="PANTHER" id="PTHR23427:SF2">
    <property type="entry name" value="SURFEIT LOCUS PROTEIN 1"/>
    <property type="match status" value="1"/>
</dbReference>
<feature type="transmembrane region" description="Helical" evidence="6">
    <location>
        <begin position="21"/>
        <end position="43"/>
    </location>
</feature>
<dbReference type="CDD" id="cd06662">
    <property type="entry name" value="SURF1"/>
    <property type="match status" value="1"/>
</dbReference>
<evidence type="ECO:0000256" key="5">
    <source>
        <dbReference type="ARBA" id="ARBA00023136"/>
    </source>
</evidence>
<dbReference type="PROSITE" id="PS50895">
    <property type="entry name" value="SURF1"/>
    <property type="match status" value="1"/>
</dbReference>
<dbReference type="EMBL" id="JACTVA010000002">
    <property type="protein sequence ID" value="MBC9205588.1"/>
    <property type="molecule type" value="Genomic_DNA"/>
</dbReference>
<accession>A0ABR7RGZ0</accession>
<dbReference type="InterPro" id="IPR045214">
    <property type="entry name" value="Surf1/Surf4"/>
</dbReference>
<keyword evidence="6" id="KW-1003">Cell membrane</keyword>
<proteinExistence type="inferred from homology"/>
<comment type="similarity">
    <text evidence="2 6">Belongs to the SURF1 family.</text>
</comment>
<dbReference type="Pfam" id="PF02104">
    <property type="entry name" value="SURF1"/>
    <property type="match status" value="1"/>
</dbReference>
<keyword evidence="3 6" id="KW-0812">Transmembrane</keyword>
<evidence type="ECO:0000256" key="1">
    <source>
        <dbReference type="ARBA" id="ARBA00004370"/>
    </source>
</evidence>
<dbReference type="InterPro" id="IPR002994">
    <property type="entry name" value="Surf1/Shy1"/>
</dbReference>
<protein>
    <recommendedName>
        <fullName evidence="6">SURF1-like protein</fullName>
    </recommendedName>
</protein>
<comment type="subcellular location">
    <subcellularLocation>
        <location evidence="6">Cell membrane</location>
        <topology evidence="6">Multi-pass membrane protein</topology>
    </subcellularLocation>
    <subcellularLocation>
        <location evidence="1">Membrane</location>
    </subcellularLocation>
</comment>
<evidence type="ECO:0000256" key="2">
    <source>
        <dbReference type="ARBA" id="ARBA00007165"/>
    </source>
</evidence>
<evidence type="ECO:0000313" key="7">
    <source>
        <dbReference type="EMBL" id="MBC9205588.1"/>
    </source>
</evidence>
<evidence type="ECO:0000313" key="8">
    <source>
        <dbReference type="Proteomes" id="UP000626026"/>
    </source>
</evidence>